<evidence type="ECO:0000256" key="2">
    <source>
        <dbReference type="ARBA" id="ARBA00010142"/>
    </source>
</evidence>
<keyword evidence="8" id="KW-0449">Lipoprotein</keyword>
<dbReference type="NCBIfam" id="TIGR00231">
    <property type="entry name" value="small_GTP"/>
    <property type="match status" value="1"/>
</dbReference>
<keyword evidence="3" id="KW-1003">Cell membrane</keyword>
<dbReference type="PROSITE" id="PS51420">
    <property type="entry name" value="RHO"/>
    <property type="match status" value="1"/>
</dbReference>
<dbReference type="GO" id="GO:0005525">
    <property type="term" value="F:GTP binding"/>
    <property type="evidence" value="ECO:0007669"/>
    <property type="project" value="UniProtKB-KW"/>
</dbReference>
<evidence type="ECO:0000256" key="9">
    <source>
        <dbReference type="ARBA" id="ARBA00023289"/>
    </source>
</evidence>
<keyword evidence="4" id="KW-0488">Methylation</keyword>
<reference evidence="10" key="2">
    <citation type="submission" date="2005-09" db="EMBL/GenBank/DDBJ databases">
        <title>Paramecium tetraurelia small GTP-binding-related protein genes.</title>
        <authorList>
            <person name="Cohen J."/>
        </authorList>
    </citation>
    <scope>NUCLEOTIDE SEQUENCE</scope>
</reference>
<evidence type="ECO:0000256" key="3">
    <source>
        <dbReference type="ARBA" id="ARBA00022475"/>
    </source>
</evidence>
<evidence type="ECO:0000256" key="1">
    <source>
        <dbReference type="ARBA" id="ARBA00004342"/>
    </source>
</evidence>
<dbReference type="EMBL" id="CR932487">
    <property type="protein sequence ID" value="CAI39254.1"/>
    <property type="molecule type" value="Genomic_DNA"/>
</dbReference>
<dbReference type="SMART" id="SM00175">
    <property type="entry name" value="RAB"/>
    <property type="match status" value="1"/>
</dbReference>
<sequence>MIFNFSQCQRQLVLNCQWLEMDQLEKPVYYQGNQKILIGISYTTDKFPTEYVPTVFENYQTKVRVDEREVDLSLWDTAGQEGYNNVRQLSYDNTDVFLIVYSVVESNSFSNALHKWHPELNKDKFEQIPKIFVGNKIDMRNEGNSNHVKKTAAEQLIKNLKCNLFEVSALTQEGLRPLFDTAIQIALKKKLNAINDAQKPSQPANDSQCCQLI</sequence>
<evidence type="ECO:0000256" key="5">
    <source>
        <dbReference type="ARBA" id="ARBA00022741"/>
    </source>
</evidence>
<dbReference type="GO" id="GO:0005886">
    <property type="term" value="C:plasma membrane"/>
    <property type="evidence" value="ECO:0007669"/>
    <property type="project" value="UniProtKB-SubCell"/>
</dbReference>
<dbReference type="SMART" id="SM00174">
    <property type="entry name" value="RHO"/>
    <property type="match status" value="1"/>
</dbReference>
<keyword evidence="5" id="KW-0547">Nucleotide-binding</keyword>
<accession>Q3SDV4</accession>
<evidence type="ECO:0000256" key="4">
    <source>
        <dbReference type="ARBA" id="ARBA00022481"/>
    </source>
</evidence>
<dbReference type="InterPro" id="IPR005225">
    <property type="entry name" value="Small_GTP-bd"/>
</dbReference>
<dbReference type="Gene3D" id="3.40.50.300">
    <property type="entry name" value="P-loop containing nucleotide triphosphate hydrolases"/>
    <property type="match status" value="1"/>
</dbReference>
<reference evidence="10" key="1">
    <citation type="submission" date="2005-01" db="EMBL/GenBank/DDBJ databases">
        <authorList>
            <person name="Genoscope"/>
        </authorList>
    </citation>
    <scope>NUCLEOTIDE SEQUENCE</scope>
</reference>
<comment type="similarity">
    <text evidence="2">Belongs to the small GTPase superfamily. Rho family.</text>
</comment>
<dbReference type="InterPro" id="IPR003578">
    <property type="entry name" value="Small_GTPase_Rho"/>
</dbReference>
<dbReference type="CDD" id="cd00157">
    <property type="entry name" value="Rho"/>
    <property type="match status" value="1"/>
</dbReference>
<dbReference type="AlphaFoldDB" id="Q3SDV4"/>
<dbReference type="SUPFAM" id="SSF52540">
    <property type="entry name" value="P-loop containing nucleoside triphosphate hydrolases"/>
    <property type="match status" value="1"/>
</dbReference>
<evidence type="ECO:0000256" key="7">
    <source>
        <dbReference type="ARBA" id="ARBA00023136"/>
    </source>
</evidence>
<dbReference type="PANTHER" id="PTHR24072">
    <property type="entry name" value="RHO FAMILY GTPASE"/>
    <property type="match status" value="1"/>
</dbReference>
<dbReference type="GO" id="GO:0007264">
    <property type="term" value="P:small GTPase-mediated signal transduction"/>
    <property type="evidence" value="ECO:0007669"/>
    <property type="project" value="InterPro"/>
</dbReference>
<evidence type="ECO:0000256" key="8">
    <source>
        <dbReference type="ARBA" id="ARBA00023288"/>
    </source>
</evidence>
<dbReference type="PRINTS" id="PR00449">
    <property type="entry name" value="RASTRNSFRMNG"/>
</dbReference>
<dbReference type="FunFam" id="3.40.50.300:FF:000983">
    <property type="entry name" value="Rho family GTPase"/>
    <property type="match status" value="1"/>
</dbReference>
<dbReference type="InterPro" id="IPR027417">
    <property type="entry name" value="P-loop_NTPase"/>
</dbReference>
<organism evidence="10">
    <name type="scientific">Paramecium tetraurelia</name>
    <dbReference type="NCBI Taxonomy" id="5888"/>
    <lineage>
        <taxon>Eukaryota</taxon>
        <taxon>Sar</taxon>
        <taxon>Alveolata</taxon>
        <taxon>Ciliophora</taxon>
        <taxon>Intramacronucleata</taxon>
        <taxon>Oligohymenophorea</taxon>
        <taxon>Peniculida</taxon>
        <taxon>Parameciidae</taxon>
        <taxon>Paramecium</taxon>
    </lineage>
</organism>
<dbReference type="InterPro" id="IPR001806">
    <property type="entry name" value="Small_GTPase"/>
</dbReference>
<proteinExistence type="inferred from homology"/>
<dbReference type="PROSITE" id="PS51421">
    <property type="entry name" value="RAS"/>
    <property type="match status" value="1"/>
</dbReference>
<dbReference type="GO" id="GO:0003924">
    <property type="term" value="F:GTPase activity"/>
    <property type="evidence" value="ECO:0007669"/>
    <property type="project" value="InterPro"/>
</dbReference>
<comment type="subcellular location">
    <subcellularLocation>
        <location evidence="1">Cell membrane</location>
        <topology evidence="1">Lipid-anchor</topology>
        <orientation evidence="1">Cytoplasmic side</orientation>
    </subcellularLocation>
</comment>
<dbReference type="Pfam" id="PF00071">
    <property type="entry name" value="Ras"/>
    <property type="match status" value="1"/>
</dbReference>
<name>Q3SDV4_PARTE</name>
<dbReference type="SMART" id="SM00173">
    <property type="entry name" value="RAS"/>
    <property type="match status" value="1"/>
</dbReference>
<gene>
    <name evidence="10" type="primary">rab_C98</name>
</gene>
<protein>
    <submittedName>
        <fullName evidence="10">Rab_C98 protein</fullName>
    </submittedName>
</protein>
<keyword evidence="6" id="KW-0342">GTP-binding</keyword>
<keyword evidence="7" id="KW-0472">Membrane</keyword>
<evidence type="ECO:0000313" key="10">
    <source>
        <dbReference type="EMBL" id="CAI39254.1"/>
    </source>
</evidence>
<dbReference type="PROSITE" id="PS51419">
    <property type="entry name" value="RAB"/>
    <property type="match status" value="1"/>
</dbReference>
<evidence type="ECO:0000256" key="6">
    <source>
        <dbReference type="ARBA" id="ARBA00023134"/>
    </source>
</evidence>
<keyword evidence="9" id="KW-0636">Prenylation</keyword>